<dbReference type="InterPro" id="IPR001769">
    <property type="entry name" value="Gingipain"/>
</dbReference>
<dbReference type="Gene3D" id="3.40.50.10390">
    <property type="entry name" value="Gingipain r, domain 1"/>
    <property type="match status" value="1"/>
</dbReference>
<organism evidence="3">
    <name type="scientific">hydrothermal vent metagenome</name>
    <dbReference type="NCBI Taxonomy" id="652676"/>
    <lineage>
        <taxon>unclassified sequences</taxon>
        <taxon>metagenomes</taxon>
        <taxon>ecological metagenomes</taxon>
    </lineage>
</organism>
<dbReference type="GO" id="GO:0006508">
    <property type="term" value="P:proteolysis"/>
    <property type="evidence" value="ECO:0007669"/>
    <property type="project" value="InterPro"/>
</dbReference>
<gene>
    <name evidence="3" type="ORF">MNBD_CHLOROFLEXI01-4242</name>
</gene>
<dbReference type="EMBL" id="UOEU01000140">
    <property type="protein sequence ID" value="VAW31031.1"/>
    <property type="molecule type" value="Genomic_DNA"/>
</dbReference>
<dbReference type="GO" id="GO:0008234">
    <property type="term" value="F:cysteine-type peptidase activity"/>
    <property type="evidence" value="ECO:0007669"/>
    <property type="project" value="InterPro"/>
</dbReference>
<evidence type="ECO:0000259" key="2">
    <source>
        <dbReference type="Pfam" id="PF01364"/>
    </source>
</evidence>
<reference evidence="3" key="1">
    <citation type="submission" date="2018-06" db="EMBL/GenBank/DDBJ databases">
        <authorList>
            <person name="Zhirakovskaya E."/>
        </authorList>
    </citation>
    <scope>NUCLEOTIDE SEQUENCE</scope>
</reference>
<dbReference type="Pfam" id="PF01364">
    <property type="entry name" value="Peptidase_C25"/>
    <property type="match status" value="1"/>
</dbReference>
<proteinExistence type="predicted"/>
<keyword evidence="1" id="KW-0732">Signal</keyword>
<dbReference type="InterPro" id="IPR029030">
    <property type="entry name" value="Caspase-like_dom_sf"/>
</dbReference>
<accession>A0A3B0UIU2</accession>
<protein>
    <recommendedName>
        <fullName evidence="2">Gingipain domain-containing protein</fullName>
    </recommendedName>
</protein>
<feature type="domain" description="Gingipain" evidence="2">
    <location>
        <begin position="88"/>
        <end position="436"/>
    </location>
</feature>
<feature type="non-terminal residue" evidence="3">
    <location>
        <position position="1"/>
    </location>
</feature>
<evidence type="ECO:0000313" key="3">
    <source>
        <dbReference type="EMBL" id="VAW31031.1"/>
    </source>
</evidence>
<dbReference type="SUPFAM" id="SSF52129">
    <property type="entry name" value="Caspase-like"/>
    <property type="match status" value="1"/>
</dbReference>
<name>A0A3B0UIU2_9ZZZZ</name>
<dbReference type="AlphaFoldDB" id="A0A3B0UIU2"/>
<sequence length="455" mass="48956">EQLFAEGANAQRDYTVTLANGAGLRLYDVTNPAAPAFLTGTVWQNSQVNWGDPDGVGHSYLLTTSGSLNVPTAVRLPESLPTGSGADYLIISHADFLPALTPLVALRQSQGLAVTVVDVQAIYDGFGYGRSTPEAIRSYLDDAYQSWTPAPTYVVLVGDGTSDPKQYGADSQATWIPPYLADVDPWIGEVAADNQYVTVDGDDLLPDMLIGRLPVNSLAQAQTVVNKIVDYEATPFLGDWNGRFTFVSDDTDSAGNFAAHAASLEQTYVTAPWRSSFINYDPLVNTETAVQAEIQQSWQSGQGLLMYTGHSSIHQWGAERFFHLDDVPTLTNGGRLPVVLQMTCLTGSFQQPFWDTLDEALLRQPTGGAVAVWGSSGLGVGTGHNALANGFLDALMVQNELRLGTAVLAGKLSLLINSPANQDLVDTFTLLGDPATLYNVDFWPGLQTYLPITTR</sequence>
<dbReference type="InterPro" id="IPR029031">
    <property type="entry name" value="Gingipain_N_sf"/>
</dbReference>
<dbReference type="Gene3D" id="3.40.50.1460">
    <property type="match status" value="1"/>
</dbReference>
<evidence type="ECO:0000256" key="1">
    <source>
        <dbReference type="ARBA" id="ARBA00022729"/>
    </source>
</evidence>